<dbReference type="EMBL" id="CP091139">
    <property type="protein sequence ID" value="UUT35474.1"/>
    <property type="molecule type" value="Genomic_DNA"/>
</dbReference>
<evidence type="ECO:0000259" key="2">
    <source>
        <dbReference type="Pfam" id="PF07883"/>
    </source>
</evidence>
<organism evidence="3 4">
    <name type="scientific">Microbacterium elymi</name>
    <dbReference type="NCBI Taxonomy" id="2909587"/>
    <lineage>
        <taxon>Bacteria</taxon>
        <taxon>Bacillati</taxon>
        <taxon>Actinomycetota</taxon>
        <taxon>Actinomycetes</taxon>
        <taxon>Micrococcales</taxon>
        <taxon>Microbacteriaceae</taxon>
        <taxon>Microbacterium</taxon>
    </lineage>
</organism>
<dbReference type="InterPro" id="IPR011051">
    <property type="entry name" value="RmlC_Cupin_sf"/>
</dbReference>
<gene>
    <name evidence="3" type="ORF">L2X98_19000</name>
</gene>
<dbReference type="Pfam" id="PF07883">
    <property type="entry name" value="Cupin_2"/>
    <property type="match status" value="1"/>
</dbReference>
<dbReference type="InterPro" id="IPR013096">
    <property type="entry name" value="Cupin_2"/>
</dbReference>
<feature type="domain" description="Cupin type-2" evidence="2">
    <location>
        <begin position="50"/>
        <end position="112"/>
    </location>
</feature>
<protein>
    <submittedName>
        <fullName evidence="3">Cupin domain-containing protein</fullName>
    </submittedName>
</protein>
<dbReference type="SUPFAM" id="SSF51182">
    <property type="entry name" value="RmlC-like cupins"/>
    <property type="match status" value="1"/>
</dbReference>
<dbReference type="RefSeq" id="WP_259612080.1">
    <property type="nucleotide sequence ID" value="NZ_CP091139.2"/>
</dbReference>
<dbReference type="Gene3D" id="2.60.120.10">
    <property type="entry name" value="Jelly Rolls"/>
    <property type="match status" value="1"/>
</dbReference>
<proteinExistence type="predicted"/>
<dbReference type="Proteomes" id="UP001054811">
    <property type="component" value="Chromosome"/>
</dbReference>
<feature type="region of interest" description="Disordered" evidence="1">
    <location>
        <begin position="149"/>
        <end position="185"/>
    </location>
</feature>
<keyword evidence="4" id="KW-1185">Reference proteome</keyword>
<accession>A0ABY5NK17</accession>
<dbReference type="InterPro" id="IPR014710">
    <property type="entry name" value="RmlC-like_jellyroll"/>
</dbReference>
<evidence type="ECO:0000256" key="1">
    <source>
        <dbReference type="SAM" id="MobiDB-lite"/>
    </source>
</evidence>
<evidence type="ECO:0000313" key="4">
    <source>
        <dbReference type="Proteomes" id="UP001054811"/>
    </source>
</evidence>
<feature type="compositionally biased region" description="Basic and acidic residues" evidence="1">
    <location>
        <begin position="152"/>
        <end position="164"/>
    </location>
</feature>
<sequence length="216" mass="24155">MTDYDVLEIGALEKWREFYGGFAPATSRDGRRVVDGGLAMQYIGMTANAYEPGEEAGYWHRHSRIEELYVFLAGQGQMGLDDDIVDVGPGSVVRVGQGVWRTWRCLPESPGELALALHPSRRRGASGASERQRTRARPADALVTAVLAGSGRSEEHESHRESRWLKVKRSRGALPDRAPPYASRSCRRTNAGGCWGRHPWRVWHSSMRTAILRSIR</sequence>
<name>A0ABY5NK17_9MICO</name>
<reference evidence="3" key="1">
    <citation type="submission" date="2022-01" db="EMBL/GenBank/DDBJ databases">
        <title>Microbacterium eymi and Microbacterium rhizovicinus sp. nov., isolated from the rhizospheric soil of Elymus tsukushiensis, a plant native to the Dokdo Islands, Republic of Korea.</title>
        <authorList>
            <person name="Hwang Y.J."/>
        </authorList>
    </citation>
    <scope>NUCLEOTIDE SEQUENCE</scope>
    <source>
        <strain evidence="3">KUDC0405</strain>
    </source>
</reference>
<evidence type="ECO:0000313" key="3">
    <source>
        <dbReference type="EMBL" id="UUT35474.1"/>
    </source>
</evidence>